<feature type="compositionally biased region" description="Gly residues" evidence="5">
    <location>
        <begin position="513"/>
        <end position="524"/>
    </location>
</feature>
<evidence type="ECO:0000313" key="9">
    <source>
        <dbReference type="Proteomes" id="UP000186309"/>
    </source>
</evidence>
<feature type="domain" description="RNA polymerase sigma factor 70 region 4 type 2" evidence="7">
    <location>
        <begin position="138"/>
        <end position="190"/>
    </location>
</feature>
<keyword evidence="2" id="KW-0805">Transcription regulation</keyword>
<dbReference type="InterPro" id="IPR039425">
    <property type="entry name" value="RNA_pol_sigma-70-like"/>
</dbReference>
<feature type="domain" description="RNA polymerase sigma-70 region 2" evidence="6">
    <location>
        <begin position="45"/>
        <end position="112"/>
    </location>
</feature>
<dbReference type="GO" id="GO:0016987">
    <property type="term" value="F:sigma factor activity"/>
    <property type="evidence" value="ECO:0007669"/>
    <property type="project" value="UniProtKB-KW"/>
</dbReference>
<evidence type="ECO:0000256" key="5">
    <source>
        <dbReference type="SAM" id="MobiDB-lite"/>
    </source>
</evidence>
<dbReference type="NCBIfam" id="TIGR02937">
    <property type="entry name" value="sigma70-ECF"/>
    <property type="match status" value="1"/>
</dbReference>
<evidence type="ECO:0000259" key="6">
    <source>
        <dbReference type="Pfam" id="PF04542"/>
    </source>
</evidence>
<dbReference type="PANTHER" id="PTHR43133:SF51">
    <property type="entry name" value="RNA POLYMERASE SIGMA FACTOR"/>
    <property type="match status" value="1"/>
</dbReference>
<keyword evidence="4" id="KW-0804">Transcription</keyword>
<keyword evidence="9" id="KW-1185">Reference proteome</keyword>
<dbReference type="InterPro" id="IPR013325">
    <property type="entry name" value="RNA_pol_sigma_r2"/>
</dbReference>
<organism evidence="8 9">
    <name type="scientific">Paludisphaera borealis</name>
    <dbReference type="NCBI Taxonomy" id="1387353"/>
    <lineage>
        <taxon>Bacteria</taxon>
        <taxon>Pseudomonadati</taxon>
        <taxon>Planctomycetota</taxon>
        <taxon>Planctomycetia</taxon>
        <taxon>Isosphaerales</taxon>
        <taxon>Isosphaeraceae</taxon>
        <taxon>Paludisphaera</taxon>
    </lineage>
</organism>
<dbReference type="Gene3D" id="1.10.10.10">
    <property type="entry name" value="Winged helix-like DNA-binding domain superfamily/Winged helix DNA-binding domain"/>
    <property type="match status" value="1"/>
</dbReference>
<dbReference type="CDD" id="cd06171">
    <property type="entry name" value="Sigma70_r4"/>
    <property type="match status" value="1"/>
</dbReference>
<evidence type="ECO:0000313" key="8">
    <source>
        <dbReference type="EMBL" id="APW61127.1"/>
    </source>
</evidence>
<dbReference type="SUPFAM" id="SSF88946">
    <property type="entry name" value="Sigma2 domain of RNA polymerase sigma factors"/>
    <property type="match status" value="1"/>
</dbReference>
<feature type="region of interest" description="Disordered" evidence="5">
    <location>
        <begin position="741"/>
        <end position="761"/>
    </location>
</feature>
<evidence type="ECO:0000256" key="3">
    <source>
        <dbReference type="ARBA" id="ARBA00023082"/>
    </source>
</evidence>
<dbReference type="GO" id="GO:0006352">
    <property type="term" value="P:DNA-templated transcription initiation"/>
    <property type="evidence" value="ECO:0007669"/>
    <property type="project" value="InterPro"/>
</dbReference>
<dbReference type="Gene3D" id="1.10.1740.10">
    <property type="match status" value="1"/>
</dbReference>
<dbReference type="InterPro" id="IPR036388">
    <property type="entry name" value="WH-like_DNA-bd_sf"/>
</dbReference>
<name>A0A1U7CQB9_9BACT</name>
<evidence type="ECO:0000256" key="2">
    <source>
        <dbReference type="ARBA" id="ARBA00023015"/>
    </source>
</evidence>
<dbReference type="InterPro" id="IPR014284">
    <property type="entry name" value="RNA_pol_sigma-70_dom"/>
</dbReference>
<proteinExistence type="inferred from homology"/>
<dbReference type="Proteomes" id="UP000186309">
    <property type="component" value="Chromosome"/>
</dbReference>
<dbReference type="AlphaFoldDB" id="A0A1U7CQB9"/>
<dbReference type="GO" id="GO:0030246">
    <property type="term" value="F:carbohydrate binding"/>
    <property type="evidence" value="ECO:0007669"/>
    <property type="project" value="InterPro"/>
</dbReference>
<dbReference type="Pfam" id="PF08281">
    <property type="entry name" value="Sigma70_r4_2"/>
    <property type="match status" value="1"/>
</dbReference>
<dbReference type="InterPro" id="IPR013249">
    <property type="entry name" value="RNA_pol_sigma70_r4_t2"/>
</dbReference>
<evidence type="ECO:0000256" key="1">
    <source>
        <dbReference type="ARBA" id="ARBA00010641"/>
    </source>
</evidence>
<dbReference type="GO" id="GO:0003677">
    <property type="term" value="F:DNA binding"/>
    <property type="evidence" value="ECO:0007669"/>
    <property type="project" value="InterPro"/>
</dbReference>
<dbReference type="SUPFAM" id="SSF49452">
    <property type="entry name" value="Starch-binding domain-like"/>
    <property type="match status" value="1"/>
</dbReference>
<dbReference type="EMBL" id="CP019082">
    <property type="protein sequence ID" value="APW61127.1"/>
    <property type="molecule type" value="Genomic_DNA"/>
</dbReference>
<protein>
    <submittedName>
        <fullName evidence="8">ECF RNA polymerase sigma factor SigE</fullName>
    </submittedName>
</protein>
<dbReference type="PANTHER" id="PTHR43133">
    <property type="entry name" value="RNA POLYMERASE ECF-TYPE SIGMA FACTO"/>
    <property type="match status" value="1"/>
</dbReference>
<dbReference type="RefSeq" id="WP_076346252.1">
    <property type="nucleotide sequence ID" value="NZ_CP019082.1"/>
</dbReference>
<dbReference type="InterPro" id="IPR007627">
    <property type="entry name" value="RNA_pol_sigma70_r2"/>
</dbReference>
<sequence>MAGGPADQLHRLLNIGTAGTASDGELLDRFVAGRDEVAEAAFEELVSRHGPLVLRVCRSVLHDAHDAEDAFQAVFLVLANRAGSVRERGSVASWLFGVAHRVAMRGKRRAARKRALDRLVAERTPEGYLAAVEDPDWEILHEEIAALPERLRAPVVLCGLQGLTYDAAAMRLGASAVAVRGRLARAREKLKRRLTHRGVTVSAGFLVAGSVRQAEAAVPPSLVHSTLRIAQGFLAGGEAAVLARGVLNSMFLNQLKIAAILLCLGAWGGHRLWSAGAAEEPARKFTQAPKPKQPEPPPPAVYRLSGSVRVEGTGEPVPGARITVMLEEAVERRPDRLREVASGVDGRFAFNLEPGQARLWMFRPPVGYWSPGGNMTSQEAFVLTRSHPVHQKDYVVRRGTVWSLGFLGTDGKPLKGGVSASYQNGFVTAEADRAGRFPLTLPAEAGEAMVVAGENATPPTPNRKPIMTPLKWAAGFRPDFVRKVERVENAYRLTDDHDRTATINDAPQTLPDGSGGPLLRGGGGRVEPTLVDGKLMVRCVFSEAEPVALGAAVGRVVDGDGRPIEGVRVGLRVHIESASGLSSSLGLLLHNELQEKTDRDGRFHINGLSNKNGSDKSRGYSLALWKKGLASQESPKFTFQPGPGDSPHELAPIRMEPGVSLSGIVIDPDGKPVEGAWVRPIDGFAIGQLFTKTDASGKFVLGDLPKSFVNLQVQYGSLAARAGAVASDDDEGLKIQLRPESDSANQSFQVAPPQHPAARPRLCSTKTDADFFRLWEAFFSREIDNALKRP</sequence>
<comment type="similarity">
    <text evidence="1">Belongs to the sigma-70 factor family. ECF subfamily.</text>
</comment>
<keyword evidence="3" id="KW-0731">Sigma factor</keyword>
<feature type="region of interest" description="Disordered" evidence="5">
    <location>
        <begin position="501"/>
        <end position="524"/>
    </location>
</feature>
<dbReference type="STRING" id="1387353.BSF38_02631"/>
<gene>
    <name evidence="8" type="primary">sigE_10</name>
    <name evidence="8" type="ORF">BSF38_02631</name>
</gene>
<reference evidence="9" key="1">
    <citation type="submission" date="2016-12" db="EMBL/GenBank/DDBJ databases">
        <title>Comparative genomics of four Isosphaeraceae planctomycetes: a common pool of plasmids and glycoside hydrolase genes.</title>
        <authorList>
            <person name="Ivanova A."/>
        </authorList>
    </citation>
    <scope>NUCLEOTIDE SEQUENCE [LARGE SCALE GENOMIC DNA]</scope>
    <source>
        <strain evidence="9">PX4</strain>
    </source>
</reference>
<dbReference type="KEGG" id="pbor:BSF38_02631"/>
<evidence type="ECO:0000259" key="7">
    <source>
        <dbReference type="Pfam" id="PF08281"/>
    </source>
</evidence>
<dbReference type="SUPFAM" id="SSF88659">
    <property type="entry name" value="Sigma3 and sigma4 domains of RNA polymerase sigma factors"/>
    <property type="match status" value="1"/>
</dbReference>
<dbReference type="InterPro" id="IPR013324">
    <property type="entry name" value="RNA_pol_sigma_r3/r4-like"/>
</dbReference>
<dbReference type="InterPro" id="IPR013784">
    <property type="entry name" value="Carb-bd-like_fold"/>
</dbReference>
<dbReference type="OrthoDB" id="9784272at2"/>
<accession>A0A1U7CQB9</accession>
<evidence type="ECO:0000256" key="4">
    <source>
        <dbReference type="ARBA" id="ARBA00023163"/>
    </source>
</evidence>
<dbReference type="Pfam" id="PF04542">
    <property type="entry name" value="Sigma70_r2"/>
    <property type="match status" value="1"/>
</dbReference>